<keyword evidence="5" id="KW-1185">Reference proteome</keyword>
<dbReference type="PANTHER" id="PTHR48104:SF30">
    <property type="entry name" value="METACASPASE-1"/>
    <property type="match status" value="1"/>
</dbReference>
<feature type="compositionally biased region" description="Basic and acidic residues" evidence="2">
    <location>
        <begin position="9"/>
        <end position="22"/>
    </location>
</feature>
<evidence type="ECO:0000313" key="4">
    <source>
        <dbReference type="EMBL" id="KAK9909546.1"/>
    </source>
</evidence>
<feature type="region of interest" description="Disordered" evidence="2">
    <location>
        <begin position="1"/>
        <end position="94"/>
    </location>
</feature>
<reference evidence="4 5" key="1">
    <citation type="journal article" date="2024" name="Nat. Commun.">
        <title>Phylogenomics reveals the evolutionary origins of lichenization in chlorophyte algae.</title>
        <authorList>
            <person name="Puginier C."/>
            <person name="Libourel C."/>
            <person name="Otte J."/>
            <person name="Skaloud P."/>
            <person name="Haon M."/>
            <person name="Grisel S."/>
            <person name="Petersen M."/>
            <person name="Berrin J.G."/>
            <person name="Delaux P.M."/>
            <person name="Dal Grande F."/>
            <person name="Keller J."/>
        </authorList>
    </citation>
    <scope>NUCLEOTIDE SEQUENCE [LARGE SCALE GENOMIC DNA]</scope>
    <source>
        <strain evidence="4 5">SAG 216-7</strain>
    </source>
</reference>
<dbReference type="InterPro" id="IPR011600">
    <property type="entry name" value="Pept_C14_caspase"/>
</dbReference>
<protein>
    <recommendedName>
        <fullName evidence="3">Peptidase C14 caspase domain-containing protein</fullName>
    </recommendedName>
</protein>
<dbReference type="Pfam" id="PF00656">
    <property type="entry name" value="Peptidase_C14"/>
    <property type="match status" value="1"/>
</dbReference>
<dbReference type="InterPro" id="IPR029030">
    <property type="entry name" value="Caspase-like_dom_sf"/>
</dbReference>
<dbReference type="EMBL" id="JALJOT010000006">
    <property type="protein sequence ID" value="KAK9909546.1"/>
    <property type="molecule type" value="Genomic_DNA"/>
</dbReference>
<evidence type="ECO:0000256" key="2">
    <source>
        <dbReference type="SAM" id="MobiDB-lite"/>
    </source>
</evidence>
<feature type="domain" description="Peptidase C14 caspase" evidence="3">
    <location>
        <begin position="132"/>
        <end position="388"/>
    </location>
</feature>
<dbReference type="Gene3D" id="3.40.50.12660">
    <property type="match status" value="1"/>
</dbReference>
<name>A0ABR2YSH8_9CHLO</name>
<comment type="caution">
    <text evidence="4">The sequence shown here is derived from an EMBL/GenBank/DDBJ whole genome shotgun (WGS) entry which is preliminary data.</text>
</comment>
<comment type="similarity">
    <text evidence="1">Belongs to the peptidase C14B family.</text>
</comment>
<sequence>MGSCASKSQFDREVDEVRRQRPDAAATVYSSPQGTPIKDIGLINGKYSHNSIPPEPETPQRDTIPARPGTPSASKSFQDHRPSPLPTSKAPPGVVLSGRLQLPYAAPYVPPPSLPPPEYAHLPASGAWVPGRRRALLVAANYSRGADGGARLRGCVNDVHCLKHLLTSKFGFQDNNIVLLHDEQPHEEYWPTKDNIMSAVRWLVDDCQPLDSLVFAFSGHGSLDTLCDEQGRDGILPCDFSQAGPIYEDELYEGLVAQLVKGSRLHCFVDTCRGIFALGLPSCVYTRADGWSNWEEGDRGLDSGFCAGLRPQPDGEVVMLSSTLSEDEDLDLDSTDYSHYASTGAVTFSLIQAVEQGQAATYNVLLRAMRYSLKNGPQHFPKVPELSASRDFDLNRPFLL</sequence>
<dbReference type="Proteomes" id="UP001491310">
    <property type="component" value="Unassembled WGS sequence"/>
</dbReference>
<organism evidence="4 5">
    <name type="scientific">Coccomyxa subellipsoidea</name>
    <dbReference type="NCBI Taxonomy" id="248742"/>
    <lineage>
        <taxon>Eukaryota</taxon>
        <taxon>Viridiplantae</taxon>
        <taxon>Chlorophyta</taxon>
        <taxon>core chlorophytes</taxon>
        <taxon>Trebouxiophyceae</taxon>
        <taxon>Trebouxiophyceae incertae sedis</taxon>
        <taxon>Coccomyxaceae</taxon>
        <taxon>Coccomyxa</taxon>
    </lineage>
</organism>
<dbReference type="SUPFAM" id="SSF52129">
    <property type="entry name" value="Caspase-like"/>
    <property type="match status" value="1"/>
</dbReference>
<dbReference type="InterPro" id="IPR050452">
    <property type="entry name" value="Metacaspase"/>
</dbReference>
<evidence type="ECO:0000259" key="3">
    <source>
        <dbReference type="Pfam" id="PF00656"/>
    </source>
</evidence>
<dbReference type="PANTHER" id="PTHR48104">
    <property type="entry name" value="METACASPASE-4"/>
    <property type="match status" value="1"/>
</dbReference>
<accession>A0ABR2YSH8</accession>
<proteinExistence type="inferred from homology"/>
<evidence type="ECO:0000313" key="5">
    <source>
        <dbReference type="Proteomes" id="UP001491310"/>
    </source>
</evidence>
<gene>
    <name evidence="4" type="ORF">WJX75_003925</name>
</gene>
<evidence type="ECO:0000256" key="1">
    <source>
        <dbReference type="ARBA" id="ARBA00009005"/>
    </source>
</evidence>